<protein>
    <submittedName>
        <fullName evidence="2">WNT5B</fullName>
    </submittedName>
</protein>
<reference evidence="2 3" key="1">
    <citation type="submission" date="2022-01" db="EMBL/GenBank/DDBJ databases">
        <title>A chromosomal length assembly of Cordylochernes scorpioides.</title>
        <authorList>
            <person name="Zeh D."/>
            <person name="Zeh J."/>
        </authorList>
    </citation>
    <scope>NUCLEOTIDE SEQUENCE [LARGE SCALE GENOMIC DNA]</scope>
    <source>
        <strain evidence="2">IN4F17</strain>
        <tissue evidence="2">Whole Body</tissue>
    </source>
</reference>
<dbReference type="Pfam" id="PF13551">
    <property type="entry name" value="HTH_29"/>
    <property type="match status" value="1"/>
</dbReference>
<comment type="subcellular location">
    <subcellularLocation>
        <location evidence="1">Nucleus</location>
    </subcellularLocation>
</comment>
<dbReference type="SUPFAM" id="SSF46689">
    <property type="entry name" value="Homeodomain-like"/>
    <property type="match status" value="1"/>
</dbReference>
<dbReference type="PANTHER" id="PTHR46068:SF1">
    <property type="entry name" value="TRANSPOSASE IS30-LIKE HTH DOMAIN-CONTAINING PROTEIN"/>
    <property type="match status" value="1"/>
</dbReference>
<sequence>MDWGVKENRIAVIALHKVGQSPSSIFKLLQNLNITRQFVYRTIERFNKAGTINDLERSGRSHVQRIQAAIKAIRERIRGNPCSKQKILAKKMNLAPRTVSRIINEDLGLRAFKRRTGHLIAPALRYIRRVRSKMLLAWHDGRWHERILFTDEKIFTVEEKINRQNDRIYARSSLEVSLKSEDLKKVTILLLS</sequence>
<dbReference type="Proteomes" id="UP001235939">
    <property type="component" value="Chromosome 02"/>
</dbReference>
<dbReference type="InterPro" id="IPR009057">
    <property type="entry name" value="Homeodomain-like_sf"/>
</dbReference>
<keyword evidence="3" id="KW-1185">Reference proteome</keyword>
<evidence type="ECO:0000313" key="3">
    <source>
        <dbReference type="Proteomes" id="UP001235939"/>
    </source>
</evidence>
<gene>
    <name evidence="2" type="ORF">LAZ67_2005738</name>
</gene>
<name>A0ABY6K7Y4_9ARAC</name>
<evidence type="ECO:0000313" key="2">
    <source>
        <dbReference type="EMBL" id="UYV63812.1"/>
    </source>
</evidence>
<evidence type="ECO:0000256" key="1">
    <source>
        <dbReference type="ARBA" id="ARBA00004123"/>
    </source>
</evidence>
<dbReference type="PANTHER" id="PTHR46068">
    <property type="entry name" value="PROTEIN CBG27172"/>
    <property type="match status" value="1"/>
</dbReference>
<organism evidence="2 3">
    <name type="scientific">Cordylochernes scorpioides</name>
    <dbReference type="NCBI Taxonomy" id="51811"/>
    <lineage>
        <taxon>Eukaryota</taxon>
        <taxon>Metazoa</taxon>
        <taxon>Ecdysozoa</taxon>
        <taxon>Arthropoda</taxon>
        <taxon>Chelicerata</taxon>
        <taxon>Arachnida</taxon>
        <taxon>Pseudoscorpiones</taxon>
        <taxon>Cheliferoidea</taxon>
        <taxon>Chernetidae</taxon>
        <taxon>Cordylochernes</taxon>
    </lineage>
</organism>
<dbReference type="EMBL" id="CP092864">
    <property type="protein sequence ID" value="UYV63812.1"/>
    <property type="molecule type" value="Genomic_DNA"/>
</dbReference>
<proteinExistence type="predicted"/>
<accession>A0ABY6K7Y4</accession>